<organism evidence="1 2">
    <name type="scientific">Cronartium quercuum f. sp. fusiforme G11</name>
    <dbReference type="NCBI Taxonomy" id="708437"/>
    <lineage>
        <taxon>Eukaryota</taxon>
        <taxon>Fungi</taxon>
        <taxon>Dikarya</taxon>
        <taxon>Basidiomycota</taxon>
        <taxon>Pucciniomycotina</taxon>
        <taxon>Pucciniomycetes</taxon>
        <taxon>Pucciniales</taxon>
        <taxon>Coleosporiaceae</taxon>
        <taxon>Cronartium</taxon>
    </lineage>
</organism>
<dbReference type="AlphaFoldDB" id="A0A9P6NJJ0"/>
<gene>
    <name evidence="1" type="ORF">CROQUDRAFT_93944</name>
</gene>
<name>A0A9P6NJJ0_9BASI</name>
<keyword evidence="2" id="KW-1185">Reference proteome</keyword>
<accession>A0A9P6NJJ0</accession>
<comment type="caution">
    <text evidence="1">The sequence shown here is derived from an EMBL/GenBank/DDBJ whole genome shotgun (WGS) entry which is preliminary data.</text>
</comment>
<proteinExistence type="predicted"/>
<protein>
    <submittedName>
        <fullName evidence="1">Uncharacterized protein</fullName>
    </submittedName>
</protein>
<evidence type="ECO:0000313" key="1">
    <source>
        <dbReference type="EMBL" id="KAG0145337.1"/>
    </source>
</evidence>
<sequence length="227" mass="25194">MGARTIHRHHSDTKLAPIRSVQNCSAERGESLKPFRARAENLTARSIQPFSGPSHAPSAFQRAGVLSAFQPAGPGLEIGREVLPASSLRREERCPLCLSLIVTHILARVPPANFFFRASHRAKAFGGTGLTNLPPITLVCPMGLRVKWETSRYAESEIHGLTKCQPPMVAQLITRYGPIRNKTPLPKNKRGQVLVTLTGKSYSRKERTTKTRRIHFIKTAHDFLGDF</sequence>
<evidence type="ECO:0000313" key="2">
    <source>
        <dbReference type="Proteomes" id="UP000886653"/>
    </source>
</evidence>
<reference evidence="1" key="1">
    <citation type="submission" date="2013-11" db="EMBL/GenBank/DDBJ databases">
        <title>Genome sequence of the fusiform rust pathogen reveals effectors for host alternation and coevolution with pine.</title>
        <authorList>
            <consortium name="DOE Joint Genome Institute"/>
            <person name="Smith K."/>
            <person name="Pendleton A."/>
            <person name="Kubisiak T."/>
            <person name="Anderson C."/>
            <person name="Salamov A."/>
            <person name="Aerts A."/>
            <person name="Riley R."/>
            <person name="Clum A."/>
            <person name="Lindquist E."/>
            <person name="Ence D."/>
            <person name="Campbell M."/>
            <person name="Kronenberg Z."/>
            <person name="Feau N."/>
            <person name="Dhillon B."/>
            <person name="Hamelin R."/>
            <person name="Burleigh J."/>
            <person name="Smith J."/>
            <person name="Yandell M."/>
            <person name="Nelson C."/>
            <person name="Grigoriev I."/>
            <person name="Davis J."/>
        </authorList>
    </citation>
    <scope>NUCLEOTIDE SEQUENCE</scope>
    <source>
        <strain evidence="1">G11</strain>
    </source>
</reference>
<dbReference type="Proteomes" id="UP000886653">
    <property type="component" value="Unassembled WGS sequence"/>
</dbReference>
<dbReference type="EMBL" id="MU167278">
    <property type="protein sequence ID" value="KAG0145337.1"/>
    <property type="molecule type" value="Genomic_DNA"/>
</dbReference>